<dbReference type="InterPro" id="IPR002401">
    <property type="entry name" value="Cyt_P450_E_grp-I"/>
</dbReference>
<comment type="pathway">
    <text evidence="2">Secondary metabolite biosynthesis.</text>
</comment>
<evidence type="ECO:0000256" key="3">
    <source>
        <dbReference type="ARBA" id="ARBA00010617"/>
    </source>
</evidence>
<name>A0AAD7B1Y7_9AGAR</name>
<evidence type="ECO:0000256" key="1">
    <source>
        <dbReference type="ARBA" id="ARBA00001971"/>
    </source>
</evidence>
<dbReference type="InterPro" id="IPR001128">
    <property type="entry name" value="Cyt_P450"/>
</dbReference>
<keyword evidence="11" id="KW-0472">Membrane</keyword>
<evidence type="ECO:0000256" key="10">
    <source>
        <dbReference type="RuleBase" id="RU000461"/>
    </source>
</evidence>
<keyword evidence="11" id="KW-0812">Transmembrane</keyword>
<evidence type="ECO:0000256" key="5">
    <source>
        <dbReference type="ARBA" id="ARBA00022723"/>
    </source>
</evidence>
<dbReference type="GO" id="GO:0016705">
    <property type="term" value="F:oxidoreductase activity, acting on paired donors, with incorporation or reduction of molecular oxygen"/>
    <property type="evidence" value="ECO:0007669"/>
    <property type="project" value="InterPro"/>
</dbReference>
<sequence>MSRNLGTCRPMLSGIVLLTIALGLVGIYYLHSNRRSKLPLPPGPRKKFLVGNLFDIPPTLPWEKYMKWSRLYESDIIHLNAAGQSMVILSSMESAVELLEKRSSIYSNRPRLTMANELMGWDFHLAFMSYGESWRAHRRLFHNAFQADAAKNFHPKELASARTLLRHILDDPEGNIMARFQQMTAENIMHAAYGIDILPADDPYVQLAEAGTRSLTRAVVPGAFLVDAIPVLKFVPAWFPGAGFHRKAKEWKILAQNMQDLPFDETKRRLSEGRASHSFVADALNDLDDNTQDREYQESLIKATAGSMYSAGADTTLSALGTFVLAMLEHPEVQRKAQSEIDLVLGNSGRLPDFGDEAALLYVSALVKEVLRWRPVAPLGFPHLSTEEDEYRGYRIPKGSIVISNLWAMFYDETIYPDPYKFKPERYLEGDLNPGPASSHPAFGFGRRICPARHMAASTLFITFASILAVFDITKPIAEDGSIIEPTHEYTAGAINITPLPFKCCIKPRSKEAAALVQAIDDEVAV</sequence>
<evidence type="ECO:0000256" key="11">
    <source>
        <dbReference type="SAM" id="Phobius"/>
    </source>
</evidence>
<dbReference type="InterPro" id="IPR036396">
    <property type="entry name" value="Cyt_P450_sf"/>
</dbReference>
<dbReference type="PROSITE" id="PS00086">
    <property type="entry name" value="CYTOCHROME_P450"/>
    <property type="match status" value="1"/>
</dbReference>
<evidence type="ECO:0000313" key="12">
    <source>
        <dbReference type="EMBL" id="KAJ7607902.1"/>
    </source>
</evidence>
<comment type="caution">
    <text evidence="12">The sequence shown here is derived from an EMBL/GenBank/DDBJ whole genome shotgun (WGS) entry which is preliminary data.</text>
</comment>
<proteinExistence type="inferred from homology"/>
<evidence type="ECO:0000256" key="8">
    <source>
        <dbReference type="ARBA" id="ARBA00023033"/>
    </source>
</evidence>
<evidence type="ECO:0000256" key="2">
    <source>
        <dbReference type="ARBA" id="ARBA00005179"/>
    </source>
</evidence>
<evidence type="ECO:0000256" key="7">
    <source>
        <dbReference type="ARBA" id="ARBA00023004"/>
    </source>
</evidence>
<dbReference type="GO" id="GO:0020037">
    <property type="term" value="F:heme binding"/>
    <property type="evidence" value="ECO:0007669"/>
    <property type="project" value="InterPro"/>
</dbReference>
<keyword evidence="4 9" id="KW-0349">Heme</keyword>
<reference evidence="12" key="1">
    <citation type="submission" date="2023-03" db="EMBL/GenBank/DDBJ databases">
        <title>Massive genome expansion in bonnet fungi (Mycena s.s.) driven by repeated elements and novel gene families across ecological guilds.</title>
        <authorList>
            <consortium name="Lawrence Berkeley National Laboratory"/>
            <person name="Harder C.B."/>
            <person name="Miyauchi S."/>
            <person name="Viragh M."/>
            <person name="Kuo A."/>
            <person name="Thoen E."/>
            <person name="Andreopoulos B."/>
            <person name="Lu D."/>
            <person name="Skrede I."/>
            <person name="Drula E."/>
            <person name="Henrissat B."/>
            <person name="Morin E."/>
            <person name="Kohler A."/>
            <person name="Barry K."/>
            <person name="LaButti K."/>
            <person name="Morin E."/>
            <person name="Salamov A."/>
            <person name="Lipzen A."/>
            <person name="Mereny Z."/>
            <person name="Hegedus B."/>
            <person name="Baldrian P."/>
            <person name="Stursova M."/>
            <person name="Weitz H."/>
            <person name="Taylor A."/>
            <person name="Grigoriev I.V."/>
            <person name="Nagy L.G."/>
            <person name="Martin F."/>
            <person name="Kauserud H."/>
        </authorList>
    </citation>
    <scope>NUCLEOTIDE SEQUENCE</scope>
    <source>
        <strain evidence="12">9284</strain>
    </source>
</reference>
<evidence type="ECO:0000313" key="13">
    <source>
        <dbReference type="Proteomes" id="UP001221142"/>
    </source>
</evidence>
<accession>A0AAD7B1Y7</accession>
<dbReference type="CDD" id="cd11065">
    <property type="entry name" value="CYP64-like"/>
    <property type="match status" value="1"/>
</dbReference>
<keyword evidence="5 9" id="KW-0479">Metal-binding</keyword>
<dbReference type="PRINTS" id="PR00463">
    <property type="entry name" value="EP450I"/>
</dbReference>
<feature type="transmembrane region" description="Helical" evidence="11">
    <location>
        <begin position="12"/>
        <end position="31"/>
    </location>
</feature>
<keyword evidence="7 9" id="KW-0408">Iron</keyword>
<gene>
    <name evidence="12" type="ORF">FB45DRAFT_391621</name>
</gene>
<dbReference type="PANTHER" id="PTHR46300">
    <property type="entry name" value="P450, PUTATIVE (EUROFUNG)-RELATED-RELATED"/>
    <property type="match status" value="1"/>
</dbReference>
<feature type="binding site" description="axial binding residue" evidence="9">
    <location>
        <position position="450"/>
    </location>
    <ligand>
        <name>heme</name>
        <dbReference type="ChEBI" id="CHEBI:30413"/>
    </ligand>
    <ligandPart>
        <name>Fe</name>
        <dbReference type="ChEBI" id="CHEBI:18248"/>
    </ligandPart>
</feature>
<dbReference type="InterPro" id="IPR017972">
    <property type="entry name" value="Cyt_P450_CS"/>
</dbReference>
<dbReference type="PANTHER" id="PTHR46300:SF7">
    <property type="entry name" value="P450, PUTATIVE (EUROFUNG)-RELATED"/>
    <property type="match status" value="1"/>
</dbReference>
<keyword evidence="8 10" id="KW-0503">Monooxygenase</keyword>
<dbReference type="Pfam" id="PF00067">
    <property type="entry name" value="p450"/>
    <property type="match status" value="1"/>
</dbReference>
<comment type="cofactor">
    <cofactor evidence="1 9">
        <name>heme</name>
        <dbReference type="ChEBI" id="CHEBI:30413"/>
    </cofactor>
</comment>
<dbReference type="EMBL" id="JARKIF010000047">
    <property type="protein sequence ID" value="KAJ7607902.1"/>
    <property type="molecule type" value="Genomic_DNA"/>
</dbReference>
<evidence type="ECO:0000256" key="9">
    <source>
        <dbReference type="PIRSR" id="PIRSR602401-1"/>
    </source>
</evidence>
<keyword evidence="13" id="KW-1185">Reference proteome</keyword>
<evidence type="ECO:0000256" key="6">
    <source>
        <dbReference type="ARBA" id="ARBA00023002"/>
    </source>
</evidence>
<organism evidence="12 13">
    <name type="scientific">Roridomyces roridus</name>
    <dbReference type="NCBI Taxonomy" id="1738132"/>
    <lineage>
        <taxon>Eukaryota</taxon>
        <taxon>Fungi</taxon>
        <taxon>Dikarya</taxon>
        <taxon>Basidiomycota</taxon>
        <taxon>Agaricomycotina</taxon>
        <taxon>Agaricomycetes</taxon>
        <taxon>Agaricomycetidae</taxon>
        <taxon>Agaricales</taxon>
        <taxon>Marasmiineae</taxon>
        <taxon>Mycenaceae</taxon>
        <taxon>Roridomyces</taxon>
    </lineage>
</organism>
<dbReference type="GO" id="GO:0005506">
    <property type="term" value="F:iron ion binding"/>
    <property type="evidence" value="ECO:0007669"/>
    <property type="project" value="InterPro"/>
</dbReference>
<protein>
    <submittedName>
        <fullName evidence="12">Cytochrome P450</fullName>
    </submittedName>
</protein>
<dbReference type="PRINTS" id="PR00385">
    <property type="entry name" value="P450"/>
</dbReference>
<dbReference type="AlphaFoldDB" id="A0AAD7B1Y7"/>
<comment type="similarity">
    <text evidence="3 10">Belongs to the cytochrome P450 family.</text>
</comment>
<dbReference type="Gene3D" id="1.10.630.10">
    <property type="entry name" value="Cytochrome P450"/>
    <property type="match status" value="1"/>
</dbReference>
<keyword evidence="6 10" id="KW-0560">Oxidoreductase</keyword>
<dbReference type="InterPro" id="IPR050364">
    <property type="entry name" value="Cytochrome_P450_fung"/>
</dbReference>
<dbReference type="GO" id="GO:0004497">
    <property type="term" value="F:monooxygenase activity"/>
    <property type="evidence" value="ECO:0007669"/>
    <property type="project" value="UniProtKB-KW"/>
</dbReference>
<dbReference type="Proteomes" id="UP001221142">
    <property type="component" value="Unassembled WGS sequence"/>
</dbReference>
<evidence type="ECO:0000256" key="4">
    <source>
        <dbReference type="ARBA" id="ARBA00022617"/>
    </source>
</evidence>
<keyword evidence="11" id="KW-1133">Transmembrane helix</keyword>
<dbReference type="SUPFAM" id="SSF48264">
    <property type="entry name" value="Cytochrome P450"/>
    <property type="match status" value="1"/>
</dbReference>